<sequence length="92" mass="10372">MITSIECSANDIAQLLRYIALYGEFKEDEIHRTSRTFIRLVSRGKTKFDEGGKKARKKELSDELDCDSGAKRSSKKGNAMVTKLVLKNSSQE</sequence>
<organism evidence="1 2">
    <name type="scientific">Acanthocheilonema viteae</name>
    <name type="common">Filarial nematode worm</name>
    <name type="synonym">Dipetalonema viteae</name>
    <dbReference type="NCBI Taxonomy" id="6277"/>
    <lineage>
        <taxon>Eukaryota</taxon>
        <taxon>Metazoa</taxon>
        <taxon>Ecdysozoa</taxon>
        <taxon>Nematoda</taxon>
        <taxon>Chromadorea</taxon>
        <taxon>Rhabditida</taxon>
        <taxon>Spirurina</taxon>
        <taxon>Spiruromorpha</taxon>
        <taxon>Filarioidea</taxon>
        <taxon>Onchocercidae</taxon>
        <taxon>Acanthocheilonema</taxon>
    </lineage>
</organism>
<dbReference type="Proteomes" id="UP000276991">
    <property type="component" value="Unassembled WGS sequence"/>
</dbReference>
<keyword evidence="2" id="KW-1185">Reference proteome</keyword>
<reference evidence="1 2" key="1">
    <citation type="submission" date="2018-08" db="EMBL/GenBank/DDBJ databases">
        <authorList>
            <person name="Laetsch R D."/>
            <person name="Stevens L."/>
            <person name="Kumar S."/>
            <person name="Blaxter L. M."/>
        </authorList>
    </citation>
    <scope>NUCLEOTIDE SEQUENCE [LARGE SCALE GENOMIC DNA]</scope>
</reference>
<protein>
    <submittedName>
        <fullName evidence="1">Uncharacterized protein</fullName>
    </submittedName>
</protein>
<evidence type="ECO:0000313" key="1">
    <source>
        <dbReference type="EMBL" id="VBB28095.1"/>
    </source>
</evidence>
<name>A0A498SE63_ACAVI</name>
<dbReference type="OrthoDB" id="5854855at2759"/>
<accession>A0A498SE63</accession>
<dbReference type="EMBL" id="UPTC01000343">
    <property type="protein sequence ID" value="VBB28095.1"/>
    <property type="molecule type" value="Genomic_DNA"/>
</dbReference>
<dbReference type="AlphaFoldDB" id="A0A498SE63"/>
<proteinExistence type="predicted"/>
<gene>
    <name evidence="1" type="ORF">NAV_LOCUS2925</name>
</gene>
<evidence type="ECO:0000313" key="2">
    <source>
        <dbReference type="Proteomes" id="UP000276991"/>
    </source>
</evidence>